<name>A0A8S1HPZ9_9PELO</name>
<dbReference type="AlphaFoldDB" id="A0A8S1HPZ9"/>
<evidence type="ECO:0000313" key="3">
    <source>
        <dbReference type="EMBL" id="CAD6197931.1"/>
    </source>
</evidence>
<proteinExistence type="predicted"/>
<protein>
    <recommendedName>
        <fullName evidence="5">Domain of unknown function DX domain-containing protein</fullName>
    </recommendedName>
</protein>
<reference evidence="3" key="1">
    <citation type="submission" date="2020-10" db="EMBL/GenBank/DDBJ databases">
        <authorList>
            <person name="Kikuchi T."/>
        </authorList>
    </citation>
    <scope>NUCLEOTIDE SEQUENCE</scope>
    <source>
        <strain evidence="3">NKZ352</strain>
    </source>
</reference>
<evidence type="ECO:0000256" key="1">
    <source>
        <dbReference type="SAM" id="MobiDB-lite"/>
    </source>
</evidence>
<dbReference type="Proteomes" id="UP000835052">
    <property type="component" value="Unassembled WGS sequence"/>
</dbReference>
<feature type="compositionally biased region" description="Basic residues" evidence="1">
    <location>
        <begin position="408"/>
        <end position="418"/>
    </location>
</feature>
<keyword evidence="2" id="KW-0472">Membrane</keyword>
<feature type="compositionally biased region" description="Basic and acidic residues" evidence="1">
    <location>
        <begin position="426"/>
        <end position="435"/>
    </location>
</feature>
<evidence type="ECO:0000256" key="2">
    <source>
        <dbReference type="SAM" id="Phobius"/>
    </source>
</evidence>
<sequence>MILRLKKDGRSDQKCKKINKFGWKEVTNQTLHDACAKNILTSLCNTGLLKCERRKMLLRVLLKLFQKNSDCVLKAQKDKFLISRCIGGSFCCYEHSTCSTGMAAIQPILDEFGEETCPQRAYMETDLQGSVCCPKPISYTLSWLSDQVDELLPVGFVHATGYFPLSTKSCSNHDDCSPDEYCEAAANEFNTANRFFDNSDSDGNPLQFCYKLLTPWGQVQRQRNLGLQSCHSFEDCKDSSYCYKSTGRSRRPTLLGDGVCFKANCSLWNKTSPADTTVNDVQCKENSECLKSGPFRDQKSAPLENFYLRKCVNVGTFKSRTLNLCCYDKLDEDICKEDQIIELTSDGSDFLKCLDPPEKEGKKVDPVEVRLEKRKKITIVLLIGVGIFLAAALISLILLLFFMKEPKNRKKKKVKKKVSPPPEVKIPVKEKSQDF</sequence>
<accession>A0A8S1HPZ9</accession>
<keyword evidence="2" id="KW-0812">Transmembrane</keyword>
<dbReference type="EMBL" id="CAJGYM010000109">
    <property type="protein sequence ID" value="CAD6197931.1"/>
    <property type="molecule type" value="Genomic_DNA"/>
</dbReference>
<evidence type="ECO:0000313" key="4">
    <source>
        <dbReference type="Proteomes" id="UP000835052"/>
    </source>
</evidence>
<feature type="region of interest" description="Disordered" evidence="1">
    <location>
        <begin position="408"/>
        <end position="435"/>
    </location>
</feature>
<keyword evidence="2" id="KW-1133">Transmembrane helix</keyword>
<evidence type="ECO:0008006" key="5">
    <source>
        <dbReference type="Google" id="ProtNLM"/>
    </source>
</evidence>
<organism evidence="3 4">
    <name type="scientific">Caenorhabditis auriculariae</name>
    <dbReference type="NCBI Taxonomy" id="2777116"/>
    <lineage>
        <taxon>Eukaryota</taxon>
        <taxon>Metazoa</taxon>
        <taxon>Ecdysozoa</taxon>
        <taxon>Nematoda</taxon>
        <taxon>Chromadorea</taxon>
        <taxon>Rhabditida</taxon>
        <taxon>Rhabditina</taxon>
        <taxon>Rhabditomorpha</taxon>
        <taxon>Rhabditoidea</taxon>
        <taxon>Rhabditidae</taxon>
        <taxon>Peloderinae</taxon>
        <taxon>Caenorhabditis</taxon>
    </lineage>
</organism>
<comment type="caution">
    <text evidence="3">The sequence shown here is derived from an EMBL/GenBank/DDBJ whole genome shotgun (WGS) entry which is preliminary data.</text>
</comment>
<feature type="transmembrane region" description="Helical" evidence="2">
    <location>
        <begin position="379"/>
        <end position="403"/>
    </location>
</feature>
<gene>
    <name evidence="3" type="ORF">CAUJ_LOCUS13838</name>
</gene>
<keyword evidence="4" id="KW-1185">Reference proteome</keyword>